<evidence type="ECO:0000313" key="3">
    <source>
        <dbReference type="EMBL" id="KAG2860034.1"/>
    </source>
</evidence>
<evidence type="ECO:0000313" key="5">
    <source>
        <dbReference type="EMBL" id="KAG2927953.1"/>
    </source>
</evidence>
<evidence type="ECO:0000256" key="2">
    <source>
        <dbReference type="SAM" id="SignalP"/>
    </source>
</evidence>
<dbReference type="EMBL" id="RCMK01000545">
    <property type="protein sequence ID" value="KAG2922892.1"/>
    <property type="molecule type" value="Genomic_DNA"/>
</dbReference>
<comment type="caution">
    <text evidence="4">The sequence shown here is derived from an EMBL/GenBank/DDBJ whole genome shotgun (WGS) entry which is preliminary data.</text>
</comment>
<reference evidence="4" key="1">
    <citation type="submission" date="2018-10" db="EMBL/GenBank/DDBJ databases">
        <title>Effector identification in a new, highly contiguous assembly of the strawberry crown rot pathogen Phytophthora cactorum.</title>
        <authorList>
            <person name="Armitage A.D."/>
            <person name="Nellist C.F."/>
            <person name="Bates H."/>
            <person name="Vickerstaff R.J."/>
            <person name="Harrison R.J."/>
        </authorList>
    </citation>
    <scope>NUCLEOTIDE SEQUENCE</scope>
    <source>
        <strain evidence="3">15-7</strain>
        <strain evidence="5">4032</strain>
        <strain evidence="4">4040</strain>
        <strain evidence="6">P415</strain>
        <strain evidence="7">P421</strain>
    </source>
</reference>
<dbReference type="Proteomes" id="UP000760860">
    <property type="component" value="Unassembled WGS sequence"/>
</dbReference>
<feature type="transmembrane region" description="Helical" evidence="1">
    <location>
        <begin position="135"/>
        <end position="160"/>
    </location>
</feature>
<gene>
    <name evidence="3" type="ORF">PC113_g8409</name>
    <name evidence="5" type="ORF">PC115_g7376</name>
    <name evidence="4" type="ORF">PC117_g15879</name>
    <name evidence="6" type="ORF">PC118_g9044</name>
    <name evidence="7" type="ORF">PC129_g6911</name>
</gene>
<dbReference type="Proteomes" id="UP000697107">
    <property type="component" value="Unassembled WGS sequence"/>
</dbReference>
<feature type="chain" id="PRO_5040044118" description="RxLR effector protein" evidence="2">
    <location>
        <begin position="25"/>
        <end position="172"/>
    </location>
</feature>
<evidence type="ECO:0000313" key="6">
    <source>
        <dbReference type="EMBL" id="KAG2984108.1"/>
    </source>
</evidence>
<evidence type="ECO:0000313" key="7">
    <source>
        <dbReference type="EMBL" id="KAG3222379.1"/>
    </source>
</evidence>
<dbReference type="Proteomes" id="UP000736787">
    <property type="component" value="Unassembled WGS sequence"/>
</dbReference>
<dbReference type="VEuPathDB" id="FungiDB:PC110_g7392"/>
<organism evidence="4 8">
    <name type="scientific">Phytophthora cactorum</name>
    <dbReference type="NCBI Taxonomy" id="29920"/>
    <lineage>
        <taxon>Eukaryota</taxon>
        <taxon>Sar</taxon>
        <taxon>Stramenopiles</taxon>
        <taxon>Oomycota</taxon>
        <taxon>Peronosporomycetes</taxon>
        <taxon>Peronosporales</taxon>
        <taxon>Peronosporaceae</taxon>
        <taxon>Phytophthora</taxon>
    </lineage>
</organism>
<evidence type="ECO:0000313" key="8">
    <source>
        <dbReference type="Proteomes" id="UP000736787"/>
    </source>
</evidence>
<proteinExistence type="predicted"/>
<dbReference type="AlphaFoldDB" id="A0A8T1LGQ5"/>
<keyword evidence="1" id="KW-0472">Membrane</keyword>
<evidence type="ECO:0008006" key="9">
    <source>
        <dbReference type="Google" id="ProtNLM"/>
    </source>
</evidence>
<feature type="signal peptide" evidence="2">
    <location>
        <begin position="1"/>
        <end position="24"/>
    </location>
</feature>
<keyword evidence="1" id="KW-1133">Transmembrane helix</keyword>
<dbReference type="EMBL" id="RCML01000241">
    <property type="protein sequence ID" value="KAG2984108.1"/>
    <property type="molecule type" value="Genomic_DNA"/>
</dbReference>
<name>A0A8T1LGQ5_9STRA</name>
<dbReference type="Proteomes" id="UP000735874">
    <property type="component" value="Unassembled WGS sequence"/>
</dbReference>
<dbReference type="EMBL" id="RCMG01000196">
    <property type="protein sequence ID" value="KAG2860034.1"/>
    <property type="molecule type" value="Genomic_DNA"/>
</dbReference>
<dbReference type="EMBL" id="RCMI01000176">
    <property type="protein sequence ID" value="KAG2927953.1"/>
    <property type="molecule type" value="Genomic_DNA"/>
</dbReference>
<sequence length="172" mass="18831">MMRRSSLLLVVIAFVAGYVGFINAEKIIQTQVHPSALEVPQSRSLKSTTDKDENLISADEDRAGLASIVARMKALLVRSPTNRGEAMNNVKGANEAIKKVNSIIGRGKTSTELTPAKVKQLETYARSNSDKWWAMAYYITNVLGIGLVVFFVYGTLFLGWRPIGMGGSPRPN</sequence>
<keyword evidence="2" id="KW-0732">Signal</keyword>
<accession>A0A8T1LGQ5</accession>
<dbReference type="Proteomes" id="UP000774804">
    <property type="component" value="Unassembled WGS sequence"/>
</dbReference>
<protein>
    <recommendedName>
        <fullName evidence="9">RxLR effector protein</fullName>
    </recommendedName>
</protein>
<evidence type="ECO:0000256" key="1">
    <source>
        <dbReference type="SAM" id="Phobius"/>
    </source>
</evidence>
<dbReference type="EMBL" id="RCMV01000183">
    <property type="protein sequence ID" value="KAG3222379.1"/>
    <property type="molecule type" value="Genomic_DNA"/>
</dbReference>
<keyword evidence="1" id="KW-0812">Transmembrane</keyword>
<evidence type="ECO:0000313" key="4">
    <source>
        <dbReference type="EMBL" id="KAG2922892.1"/>
    </source>
</evidence>